<dbReference type="SUPFAM" id="SSF53067">
    <property type="entry name" value="Actin-like ATPase domain"/>
    <property type="match status" value="2"/>
</dbReference>
<comment type="caution">
    <text evidence="2">The sequence shown here is derived from an EMBL/GenBank/DDBJ whole genome shotgun (WGS) entry which is preliminary data.</text>
</comment>
<evidence type="ECO:0000313" key="2">
    <source>
        <dbReference type="EMBL" id="TCN77989.1"/>
    </source>
</evidence>
<dbReference type="InterPro" id="IPR003695">
    <property type="entry name" value="Ppx_GppA_N"/>
</dbReference>
<proteinExistence type="predicted"/>
<dbReference type="Gene3D" id="3.30.420.40">
    <property type="match status" value="1"/>
</dbReference>
<dbReference type="Pfam" id="PF02541">
    <property type="entry name" value="Ppx-GppA"/>
    <property type="match status" value="1"/>
</dbReference>
<evidence type="ECO:0000313" key="3">
    <source>
        <dbReference type="Proteomes" id="UP000294832"/>
    </source>
</evidence>
<keyword evidence="3" id="KW-1185">Reference proteome</keyword>
<dbReference type="PANTHER" id="PTHR30005:SF0">
    <property type="entry name" value="RETROGRADE REGULATION PROTEIN 2"/>
    <property type="match status" value="1"/>
</dbReference>
<dbReference type="GO" id="GO:0015949">
    <property type="term" value="P:nucleobase-containing small molecule interconversion"/>
    <property type="evidence" value="ECO:0007669"/>
    <property type="project" value="TreeGrafter"/>
</dbReference>
<feature type="domain" description="Ppx/GppA phosphatase N-terminal" evidence="1">
    <location>
        <begin position="18"/>
        <end position="299"/>
    </location>
</feature>
<dbReference type="PANTHER" id="PTHR30005">
    <property type="entry name" value="EXOPOLYPHOSPHATASE"/>
    <property type="match status" value="1"/>
</dbReference>
<accession>A0A4R2F2L8</accession>
<dbReference type="InterPro" id="IPR050273">
    <property type="entry name" value="GppA/Ppx_hydrolase"/>
</dbReference>
<organism evidence="2 3">
    <name type="scientific">Shewanella fodinae</name>
    <dbReference type="NCBI Taxonomy" id="552357"/>
    <lineage>
        <taxon>Bacteria</taxon>
        <taxon>Pseudomonadati</taxon>
        <taxon>Pseudomonadota</taxon>
        <taxon>Gammaproteobacteria</taxon>
        <taxon>Alteromonadales</taxon>
        <taxon>Shewanellaceae</taxon>
        <taxon>Shewanella</taxon>
    </lineage>
</organism>
<protein>
    <submittedName>
        <fullName evidence="2">Ppx/GppA phosphatase</fullName>
    </submittedName>
</protein>
<name>A0A4R2F2L8_9GAMM</name>
<sequence>MSLYAAITLGSNSFNMLVAHTVSNQPKVIAKYKRKVRLAEGIGSDGRLQSNAMQRGLDCLAMFADMLQQHGVASANVAVVATATLRSINNADEFNARALPILGLPIEIICGMREAELIYQGMVATTQGHGRRLVIDIGGASTEFIIGDGEQLLFKTSLPFGSVTYNRAFFSSAPLQQMDFDDVQLSVANALGEYRQQLLALGWHAVVGASGAVQSVVELLQHRGVSEIITAAVLQQLKLEILAEKSLDLPGIKGLSRERAPTFAAGVAILLALFELLQIQQLALSGGALREGVLLMLAKRVAGETIAL</sequence>
<dbReference type="AlphaFoldDB" id="A0A4R2F2L8"/>
<dbReference type="InterPro" id="IPR043129">
    <property type="entry name" value="ATPase_NBD"/>
</dbReference>
<evidence type="ECO:0000259" key="1">
    <source>
        <dbReference type="Pfam" id="PF02541"/>
    </source>
</evidence>
<dbReference type="CDD" id="cd24053">
    <property type="entry name" value="ASKHA_NBD_EcPPX-GppA-like"/>
    <property type="match status" value="1"/>
</dbReference>
<gene>
    <name evidence="2" type="ORF">EDC91_1434</name>
</gene>
<reference evidence="2 3" key="1">
    <citation type="submission" date="2019-03" db="EMBL/GenBank/DDBJ databases">
        <title>Freshwater and sediment microbial communities from various areas in North America, analyzing microbe dynamics in response to fracking.</title>
        <authorList>
            <person name="Lamendella R."/>
        </authorList>
    </citation>
    <scope>NUCLEOTIDE SEQUENCE [LARGE SCALE GENOMIC DNA]</scope>
    <source>
        <strain evidence="2 3">74A</strain>
    </source>
</reference>
<dbReference type="EMBL" id="SLWF01000043">
    <property type="protein sequence ID" value="TCN77989.1"/>
    <property type="molecule type" value="Genomic_DNA"/>
</dbReference>
<dbReference type="Gene3D" id="3.30.420.150">
    <property type="entry name" value="Exopolyphosphatase. Domain 2"/>
    <property type="match status" value="1"/>
</dbReference>
<dbReference type="Proteomes" id="UP000294832">
    <property type="component" value="Unassembled WGS sequence"/>
</dbReference>
<dbReference type="GO" id="GO:0008894">
    <property type="term" value="F:guanosine-5'-triphosphate,3'-diphosphate diphosphatase activity"/>
    <property type="evidence" value="ECO:0007669"/>
    <property type="project" value="TreeGrafter"/>
</dbReference>